<keyword evidence="3" id="KW-1185">Reference proteome</keyword>
<organism evidence="2 3">
    <name type="scientific">Ficus carica</name>
    <name type="common">Common fig</name>
    <dbReference type="NCBI Taxonomy" id="3494"/>
    <lineage>
        <taxon>Eukaryota</taxon>
        <taxon>Viridiplantae</taxon>
        <taxon>Streptophyta</taxon>
        <taxon>Embryophyta</taxon>
        <taxon>Tracheophyta</taxon>
        <taxon>Spermatophyta</taxon>
        <taxon>Magnoliopsida</taxon>
        <taxon>eudicotyledons</taxon>
        <taxon>Gunneridae</taxon>
        <taxon>Pentapetalae</taxon>
        <taxon>rosids</taxon>
        <taxon>fabids</taxon>
        <taxon>Rosales</taxon>
        <taxon>Moraceae</taxon>
        <taxon>Ficeae</taxon>
        <taxon>Ficus</taxon>
    </lineage>
</organism>
<protein>
    <recommendedName>
        <fullName evidence="4">DUF1985 domain-containing protein</fullName>
    </recommendedName>
</protein>
<dbReference type="PANTHER" id="PTHR48449:SF1">
    <property type="entry name" value="DUF1985 DOMAIN-CONTAINING PROTEIN"/>
    <property type="match status" value="1"/>
</dbReference>
<name>A0AA87ZP14_FICCA</name>
<accession>A0AA87ZP14</accession>
<evidence type="ECO:0000256" key="1">
    <source>
        <dbReference type="SAM" id="MobiDB-lite"/>
    </source>
</evidence>
<dbReference type="AlphaFoldDB" id="A0AA87ZP14"/>
<feature type="compositionally biased region" description="Basic and acidic residues" evidence="1">
    <location>
        <begin position="300"/>
        <end position="311"/>
    </location>
</feature>
<dbReference type="PANTHER" id="PTHR48449">
    <property type="entry name" value="DUF1985 DOMAIN-CONTAINING PROTEIN"/>
    <property type="match status" value="1"/>
</dbReference>
<dbReference type="EMBL" id="BTGU01002413">
    <property type="protein sequence ID" value="GMN37622.1"/>
    <property type="molecule type" value="Genomic_DNA"/>
</dbReference>
<gene>
    <name evidence="2" type="ORF">TIFTF001_042660</name>
</gene>
<comment type="caution">
    <text evidence="2">The sequence shown here is derived from an EMBL/GenBank/DDBJ whole genome shotgun (WGS) entry which is preliminary data.</text>
</comment>
<sequence length="311" mass="34906">MSDVKKTLERRSARVPAKSLKCKLADESAKKTVPKMERMVSDAGLKRKQGGIDVNDSKKLISSVEGKISTAEEVFHNTMMRLTNHSAMGDVLWFQLGEDLGRISINKGVSRENLELQMSNAKFDNDDDAVKLSLLYIMFSIPLSNASAVKIDPTFFALADDLDAFNAFPWGVLSWEANRAAICHTVDNRMSSKRIPLKKNYKVHYSLLGFPHALLIWAYKTLPSIASKVRAGHSAYDHPVITVLTGCSHYCCDRFGGYLKGFVLMPTEEELKNPWVARLFLKNPTAMPQLPPPKSSVPRPRTDTNSEWREF</sequence>
<feature type="region of interest" description="Disordered" evidence="1">
    <location>
        <begin position="286"/>
        <end position="311"/>
    </location>
</feature>
<evidence type="ECO:0008006" key="4">
    <source>
        <dbReference type="Google" id="ProtNLM"/>
    </source>
</evidence>
<proteinExistence type="predicted"/>
<evidence type="ECO:0000313" key="2">
    <source>
        <dbReference type="EMBL" id="GMN37622.1"/>
    </source>
</evidence>
<dbReference type="Proteomes" id="UP001187192">
    <property type="component" value="Unassembled WGS sequence"/>
</dbReference>
<evidence type="ECO:0000313" key="3">
    <source>
        <dbReference type="Proteomes" id="UP001187192"/>
    </source>
</evidence>
<reference evidence="2" key="1">
    <citation type="submission" date="2023-07" db="EMBL/GenBank/DDBJ databases">
        <title>draft genome sequence of fig (Ficus carica).</title>
        <authorList>
            <person name="Takahashi T."/>
            <person name="Nishimura K."/>
        </authorList>
    </citation>
    <scope>NUCLEOTIDE SEQUENCE</scope>
</reference>